<organism evidence="1 2">
    <name type="scientific">Sphingobacterium kyonggiense</name>
    <dbReference type="NCBI Taxonomy" id="714075"/>
    <lineage>
        <taxon>Bacteria</taxon>
        <taxon>Pseudomonadati</taxon>
        <taxon>Bacteroidota</taxon>
        <taxon>Sphingobacteriia</taxon>
        <taxon>Sphingobacteriales</taxon>
        <taxon>Sphingobacteriaceae</taxon>
        <taxon>Sphingobacterium</taxon>
    </lineage>
</organism>
<evidence type="ECO:0000313" key="1">
    <source>
        <dbReference type="EMBL" id="GAA4144965.1"/>
    </source>
</evidence>
<reference evidence="2" key="1">
    <citation type="journal article" date="2019" name="Int. J. Syst. Evol. Microbiol.">
        <title>The Global Catalogue of Microorganisms (GCM) 10K type strain sequencing project: providing services to taxonomists for standard genome sequencing and annotation.</title>
        <authorList>
            <consortium name="The Broad Institute Genomics Platform"/>
            <consortium name="The Broad Institute Genome Sequencing Center for Infectious Disease"/>
            <person name="Wu L."/>
            <person name="Ma J."/>
        </authorList>
    </citation>
    <scope>NUCLEOTIDE SEQUENCE [LARGE SCALE GENOMIC DNA]</scope>
    <source>
        <strain evidence="2">JCM 16704</strain>
    </source>
</reference>
<proteinExistence type="predicted"/>
<gene>
    <name evidence="1" type="ORF">GCM10022216_28500</name>
</gene>
<accession>A0ABP7Z0S5</accession>
<protein>
    <submittedName>
        <fullName evidence="1">Uncharacterized protein</fullName>
    </submittedName>
</protein>
<sequence>MTDCPNREKLVEISVTERPVIQTALVAIKKASTNVSGASVVVLGNINKKAPKTINPKKDTTKSMVGLK</sequence>
<dbReference type="EMBL" id="BAAAZI010000011">
    <property type="protein sequence ID" value="GAA4144965.1"/>
    <property type="molecule type" value="Genomic_DNA"/>
</dbReference>
<evidence type="ECO:0000313" key="2">
    <source>
        <dbReference type="Proteomes" id="UP001500101"/>
    </source>
</evidence>
<comment type="caution">
    <text evidence="1">The sequence shown here is derived from an EMBL/GenBank/DDBJ whole genome shotgun (WGS) entry which is preliminary data.</text>
</comment>
<name>A0ABP7Z0S5_9SPHI</name>
<keyword evidence="2" id="KW-1185">Reference proteome</keyword>
<dbReference type="Proteomes" id="UP001500101">
    <property type="component" value="Unassembled WGS sequence"/>
</dbReference>